<dbReference type="GeneID" id="54461865"/>
<sequence>MGSHLQDEVPQTPVTPATPATVEALISLRGLIEQDAHKLEEASKQRLQRRLQKFSNAAQIFLAERTLLQDENQLLFKQNNEAKVRRSTKSTVIGKAKVMSYEDIEEAREKRAAKEQAASDKRERGQKRAAKREDTADKGKRSQKRKAPAPKGDSQPRAKVVRISEAPEAARAPVVWMSEEQVAPVARMY</sequence>
<dbReference type="AlphaFoldDB" id="A0A6A6Y6S1"/>
<keyword evidence="4" id="KW-1185">Reference proteome</keyword>
<accession>A0A6A6Y6S1</accession>
<evidence type="ECO:0000256" key="1">
    <source>
        <dbReference type="SAM" id="Coils"/>
    </source>
</evidence>
<dbReference type="Proteomes" id="UP000504636">
    <property type="component" value="Unplaced"/>
</dbReference>
<name>A0A6A6Y6S1_9PEZI</name>
<dbReference type="RefSeq" id="XP_033571485.1">
    <property type="nucleotide sequence ID" value="XM_033720972.1"/>
</dbReference>
<gene>
    <name evidence="3 5" type="ORF">BDZ99DRAFT_467223</name>
</gene>
<evidence type="ECO:0000313" key="3">
    <source>
        <dbReference type="EMBL" id="KAF2804521.1"/>
    </source>
</evidence>
<evidence type="ECO:0000313" key="5">
    <source>
        <dbReference type="RefSeq" id="XP_033571485.1"/>
    </source>
</evidence>
<reference evidence="5" key="3">
    <citation type="submission" date="2025-04" db="UniProtKB">
        <authorList>
            <consortium name="RefSeq"/>
        </authorList>
    </citation>
    <scope>IDENTIFICATION</scope>
    <source>
        <strain evidence="5">CBS 304.34</strain>
    </source>
</reference>
<evidence type="ECO:0000256" key="2">
    <source>
        <dbReference type="SAM" id="MobiDB-lite"/>
    </source>
</evidence>
<dbReference type="OrthoDB" id="4357141at2759"/>
<organism evidence="3">
    <name type="scientific">Mytilinidion resinicola</name>
    <dbReference type="NCBI Taxonomy" id="574789"/>
    <lineage>
        <taxon>Eukaryota</taxon>
        <taxon>Fungi</taxon>
        <taxon>Dikarya</taxon>
        <taxon>Ascomycota</taxon>
        <taxon>Pezizomycotina</taxon>
        <taxon>Dothideomycetes</taxon>
        <taxon>Pleosporomycetidae</taxon>
        <taxon>Mytilinidiales</taxon>
        <taxon>Mytilinidiaceae</taxon>
        <taxon>Mytilinidion</taxon>
    </lineage>
</organism>
<protein>
    <submittedName>
        <fullName evidence="3 5">Uncharacterized protein</fullName>
    </submittedName>
</protein>
<feature type="compositionally biased region" description="Basic and acidic residues" evidence="2">
    <location>
        <begin position="107"/>
        <end position="123"/>
    </location>
</feature>
<evidence type="ECO:0000313" key="4">
    <source>
        <dbReference type="Proteomes" id="UP000504636"/>
    </source>
</evidence>
<feature type="coiled-coil region" evidence="1">
    <location>
        <begin position="37"/>
        <end position="64"/>
    </location>
</feature>
<feature type="region of interest" description="Disordered" evidence="2">
    <location>
        <begin position="95"/>
        <end position="189"/>
    </location>
</feature>
<reference evidence="5" key="2">
    <citation type="submission" date="2020-04" db="EMBL/GenBank/DDBJ databases">
        <authorList>
            <consortium name="NCBI Genome Project"/>
        </authorList>
    </citation>
    <scope>NUCLEOTIDE SEQUENCE</scope>
    <source>
        <strain evidence="5">CBS 304.34</strain>
    </source>
</reference>
<keyword evidence="1" id="KW-0175">Coiled coil</keyword>
<dbReference type="EMBL" id="MU003712">
    <property type="protein sequence ID" value="KAF2804521.1"/>
    <property type="molecule type" value="Genomic_DNA"/>
</dbReference>
<feature type="compositionally biased region" description="Basic and acidic residues" evidence="2">
    <location>
        <begin position="131"/>
        <end position="140"/>
    </location>
</feature>
<reference evidence="3 5" key="1">
    <citation type="journal article" date="2020" name="Stud. Mycol.">
        <title>101 Dothideomycetes genomes: a test case for predicting lifestyles and emergence of pathogens.</title>
        <authorList>
            <person name="Haridas S."/>
            <person name="Albert R."/>
            <person name="Binder M."/>
            <person name="Bloem J."/>
            <person name="Labutti K."/>
            <person name="Salamov A."/>
            <person name="Andreopoulos B."/>
            <person name="Baker S."/>
            <person name="Barry K."/>
            <person name="Bills G."/>
            <person name="Bluhm B."/>
            <person name="Cannon C."/>
            <person name="Castanera R."/>
            <person name="Culley D."/>
            <person name="Daum C."/>
            <person name="Ezra D."/>
            <person name="Gonzalez J."/>
            <person name="Henrissat B."/>
            <person name="Kuo A."/>
            <person name="Liang C."/>
            <person name="Lipzen A."/>
            <person name="Lutzoni F."/>
            <person name="Magnuson J."/>
            <person name="Mondo S."/>
            <person name="Nolan M."/>
            <person name="Ohm R."/>
            <person name="Pangilinan J."/>
            <person name="Park H.-J."/>
            <person name="Ramirez L."/>
            <person name="Alfaro M."/>
            <person name="Sun H."/>
            <person name="Tritt A."/>
            <person name="Yoshinaga Y."/>
            <person name="Zwiers L.-H."/>
            <person name="Turgeon B."/>
            <person name="Goodwin S."/>
            <person name="Spatafora J."/>
            <person name="Crous P."/>
            <person name="Grigoriev I."/>
        </authorList>
    </citation>
    <scope>NUCLEOTIDE SEQUENCE</scope>
    <source>
        <strain evidence="3 5">CBS 304.34</strain>
    </source>
</reference>
<proteinExistence type="predicted"/>